<reference evidence="1 2" key="1">
    <citation type="journal article" date="2015" name="Plant Cell">
        <title>Oil accumulation by the oleaginous diatom Fistulifera solaris as revealed by the genome and transcriptome.</title>
        <authorList>
            <person name="Tanaka T."/>
            <person name="Maeda Y."/>
            <person name="Veluchamy A."/>
            <person name="Tanaka M."/>
            <person name="Abida H."/>
            <person name="Marechal E."/>
            <person name="Bowler C."/>
            <person name="Muto M."/>
            <person name="Sunaga Y."/>
            <person name="Tanaka M."/>
            <person name="Yoshino T."/>
            <person name="Taniguchi T."/>
            <person name="Fukuda Y."/>
            <person name="Nemoto M."/>
            <person name="Matsumoto M."/>
            <person name="Wong P.S."/>
            <person name="Aburatani S."/>
            <person name="Fujibuchi W."/>
        </authorList>
    </citation>
    <scope>NUCLEOTIDE SEQUENCE [LARGE SCALE GENOMIC DNA]</scope>
    <source>
        <strain evidence="1 2">JPCC DA0580</strain>
    </source>
</reference>
<comment type="caution">
    <text evidence="1">The sequence shown here is derived from an EMBL/GenBank/DDBJ whole genome shotgun (WGS) entry which is preliminary data.</text>
</comment>
<dbReference type="AlphaFoldDB" id="A0A1Z5JL57"/>
<gene>
    <name evidence="1" type="ORF">FisN_11Hh301</name>
</gene>
<proteinExistence type="predicted"/>
<dbReference type="OrthoDB" id="509720at2759"/>
<dbReference type="InParanoid" id="A0A1Z5JL57"/>
<keyword evidence="2" id="KW-1185">Reference proteome</keyword>
<accession>A0A1Z5JL57</accession>
<name>A0A1Z5JL57_FISSO</name>
<organism evidence="1 2">
    <name type="scientific">Fistulifera solaris</name>
    <name type="common">Oleaginous diatom</name>
    <dbReference type="NCBI Taxonomy" id="1519565"/>
    <lineage>
        <taxon>Eukaryota</taxon>
        <taxon>Sar</taxon>
        <taxon>Stramenopiles</taxon>
        <taxon>Ochrophyta</taxon>
        <taxon>Bacillariophyta</taxon>
        <taxon>Bacillariophyceae</taxon>
        <taxon>Bacillariophycidae</taxon>
        <taxon>Naviculales</taxon>
        <taxon>Naviculaceae</taxon>
        <taxon>Fistulifera</taxon>
    </lineage>
</organism>
<evidence type="ECO:0000313" key="1">
    <source>
        <dbReference type="EMBL" id="GAX14755.1"/>
    </source>
</evidence>
<protein>
    <submittedName>
        <fullName evidence="1">Uncharacterized protein</fullName>
    </submittedName>
</protein>
<evidence type="ECO:0000313" key="2">
    <source>
        <dbReference type="Proteomes" id="UP000198406"/>
    </source>
</evidence>
<dbReference type="EMBL" id="BDSP01000082">
    <property type="protein sequence ID" value="GAX14755.1"/>
    <property type="molecule type" value="Genomic_DNA"/>
</dbReference>
<sequence>MYEKTKAEDWVFTPDQVREIAAQHNYREICLNLTSRVISFRQQTTRINVYYTTGTVSTCLNHPVQGKTQLFRRNIVTTELLDALFKNPRKHTGEGYYYTRKQASQEWKWISRNKGKKKKPNMTDMARRWEYVATAANLVEDDQQLLRLTNTMNQISHLFWDAGTLPSLEELNYACGSLTGVALMVQNVARGYGAVGLCHLKQVRNYITQNDGRPPQFIEFECLNDCENVPPFMEAHSRTLHEIERSLKSLPLNLRREVCQWLLGLKKCGTVLVDENYQYHLSEQVVEMHEEYSQLYYAKKHLAKVCPVHGVVMFEKEDHDSE</sequence>
<dbReference type="Proteomes" id="UP000198406">
    <property type="component" value="Unassembled WGS sequence"/>
</dbReference>